<keyword evidence="3" id="KW-1185">Reference proteome</keyword>
<reference evidence="2 3" key="2">
    <citation type="journal article" date="2015" name="Antonie Van Leeuwenhoek">
        <title>Thioclava indica sp. nov., isolated from surface seawater of the Indian Ocean.</title>
        <authorList>
            <person name="Liu Y."/>
            <person name="Lai Q."/>
            <person name="Du J."/>
            <person name="Xu H."/>
            <person name="Jiang L."/>
            <person name="Shao Z."/>
        </authorList>
    </citation>
    <scope>NUCLEOTIDE SEQUENCE [LARGE SCALE GENOMIC DNA]</scope>
    <source>
        <strain evidence="2 3">13D2W-2</strain>
    </source>
</reference>
<comment type="caution">
    <text evidence="2">The sequence shown here is derived from an EMBL/GenBank/DDBJ whole genome shotgun (WGS) entry which is preliminary data.</text>
</comment>
<evidence type="ECO:0000256" key="1">
    <source>
        <dbReference type="SAM" id="SignalP"/>
    </source>
</evidence>
<feature type="chain" id="PRO_5001797703" evidence="1">
    <location>
        <begin position="25"/>
        <end position="115"/>
    </location>
</feature>
<evidence type="ECO:0000313" key="3">
    <source>
        <dbReference type="Proteomes" id="UP000028607"/>
    </source>
</evidence>
<dbReference type="STRING" id="1317124.DW2_10504"/>
<dbReference type="Proteomes" id="UP000028607">
    <property type="component" value="Unassembled WGS sequence"/>
</dbReference>
<dbReference type="eggNOG" id="ENOG5032DVZ">
    <property type="taxonomic scope" value="Bacteria"/>
</dbReference>
<gene>
    <name evidence="2" type="ORF">DW2_10504</name>
</gene>
<reference evidence="3" key="1">
    <citation type="submission" date="2013-04" db="EMBL/GenBank/DDBJ databases">
        <title>Thioclava sp. 13D2W-2 Genome Sequencing.</title>
        <authorList>
            <person name="Lai Q."/>
            <person name="Li G."/>
            <person name="Shao Z."/>
        </authorList>
    </citation>
    <scope>NUCLEOTIDE SEQUENCE [LARGE SCALE GENOMIC DNA]</scope>
    <source>
        <strain evidence="3">13D2W-2</strain>
    </source>
</reference>
<dbReference type="RefSeq" id="WP_156102946.1">
    <property type="nucleotide sequence ID" value="NZ_AQRC01000007.1"/>
</dbReference>
<evidence type="ECO:0000313" key="2">
    <source>
        <dbReference type="EMBL" id="KFE34988.1"/>
    </source>
</evidence>
<name>A0A085TW91_9RHOB</name>
<protein>
    <submittedName>
        <fullName evidence="2">Uncharacterized protein</fullName>
    </submittedName>
</protein>
<feature type="signal peptide" evidence="1">
    <location>
        <begin position="1"/>
        <end position="24"/>
    </location>
</feature>
<dbReference type="AlphaFoldDB" id="A0A085TW91"/>
<accession>A0A085TW91</accession>
<dbReference type="EMBL" id="AQRC01000007">
    <property type="protein sequence ID" value="KFE34988.1"/>
    <property type="molecule type" value="Genomic_DNA"/>
</dbReference>
<dbReference type="PATRIC" id="fig|1317124.6.peg.2129"/>
<proteinExistence type="predicted"/>
<organism evidence="2 3">
    <name type="scientific">Thioclava atlantica</name>
    <dbReference type="NCBI Taxonomy" id="1317124"/>
    <lineage>
        <taxon>Bacteria</taxon>
        <taxon>Pseudomonadati</taxon>
        <taxon>Pseudomonadota</taxon>
        <taxon>Alphaproteobacteria</taxon>
        <taxon>Rhodobacterales</taxon>
        <taxon>Paracoccaceae</taxon>
        <taxon>Thioclava</taxon>
    </lineage>
</organism>
<dbReference type="OrthoDB" id="7862438at2"/>
<sequence length="115" mass="12931">MAYFSRFAVIAVVGASLLPVAVMADGPSKWSKSEAPAKVTFVNARMDELPSVRNERLWQKGERISRNHVRIRQPGQFGLDPNATYWRSYDYIYRVNNETGEVLAQVGSADRVIGQ</sequence>
<keyword evidence="1" id="KW-0732">Signal</keyword>